<dbReference type="STRING" id="67767.A0A0J7MQ10"/>
<evidence type="ECO:0000256" key="2">
    <source>
        <dbReference type="ARBA" id="ARBA00022724"/>
    </source>
</evidence>
<organism evidence="4 5">
    <name type="scientific">Lasius niger</name>
    <name type="common">Black garden ant</name>
    <dbReference type="NCBI Taxonomy" id="67767"/>
    <lineage>
        <taxon>Eukaryota</taxon>
        <taxon>Metazoa</taxon>
        <taxon>Ecdysozoa</taxon>
        <taxon>Arthropoda</taxon>
        <taxon>Hexapoda</taxon>
        <taxon>Insecta</taxon>
        <taxon>Pterygota</taxon>
        <taxon>Neoptera</taxon>
        <taxon>Endopterygota</taxon>
        <taxon>Hymenoptera</taxon>
        <taxon>Apocrita</taxon>
        <taxon>Aculeata</taxon>
        <taxon>Formicoidea</taxon>
        <taxon>Formicidae</taxon>
        <taxon>Formicinae</taxon>
        <taxon>Lasius</taxon>
        <taxon>Lasius</taxon>
    </lineage>
</organism>
<dbReference type="GO" id="GO:0005634">
    <property type="term" value="C:nucleus"/>
    <property type="evidence" value="ECO:0007669"/>
    <property type="project" value="UniProtKB-SubCell"/>
</dbReference>
<dbReference type="OrthoDB" id="7555448at2759"/>
<dbReference type="Gene3D" id="3.30.420.10">
    <property type="entry name" value="Ribonuclease H-like superfamily/Ribonuclease H"/>
    <property type="match status" value="1"/>
</dbReference>
<dbReference type="PaxDb" id="67767-A0A0J7MQ10"/>
<dbReference type="EMBL" id="LBMM01023929">
    <property type="protein sequence ID" value="KMQ82655.1"/>
    <property type="molecule type" value="Genomic_DNA"/>
</dbReference>
<keyword evidence="5" id="KW-1185">Reference proteome</keyword>
<dbReference type="SUPFAM" id="SSF46689">
    <property type="entry name" value="Homeodomain-like"/>
    <property type="match status" value="1"/>
</dbReference>
<dbReference type="Pfam" id="PF13358">
    <property type="entry name" value="DDE_3"/>
    <property type="match status" value="1"/>
</dbReference>
<dbReference type="InterPro" id="IPR002492">
    <property type="entry name" value="Transposase_Tc1-like"/>
</dbReference>
<dbReference type="PROSITE" id="PS51057">
    <property type="entry name" value="PAIRED_2"/>
    <property type="match status" value="1"/>
</dbReference>
<dbReference type="PANTHER" id="PTHR23022">
    <property type="entry name" value="TRANSPOSABLE ELEMENT-RELATED"/>
    <property type="match status" value="1"/>
</dbReference>
<dbReference type="SMR" id="A0A0J7MQ10"/>
<accession>A0A0J7MQ10</accession>
<comment type="caution">
    <text evidence="4">The sequence shown here is derived from an EMBL/GenBank/DDBJ whole genome shotgun (WGS) entry which is preliminary data.</text>
</comment>
<dbReference type="GO" id="GO:0015074">
    <property type="term" value="P:DNA integration"/>
    <property type="evidence" value="ECO:0007669"/>
    <property type="project" value="InterPro"/>
</dbReference>
<sequence length="336" mass="39303">MGGRSISTQVRNLIVRDIQKGLSQRNIAKNYEVSRGAVEQIRRKFQSTGSVADRIGRGRKRATSKREDMKIIREVKKNPKITVREIQENIYLTVSDRTVRRRLNEANLHSRFARKRPFISVINKKKRLQFARKYANMSLDFWKNILWTDESKFELFGQKKRIRVWRKHGEELQDRHIQKTVKHGGGNILVWGCFSWAGVGNLAKIDGIMTADVYIDIINKNLEESLLKLGLEDNFIFQQDNDPKHTAKKSQAFFRSCRIKQLEWPPQSPDLNPIENLWAILDNRINKSGVTNKNSYFEALQLVWENLDPQHLKNLIESIPRRLQKVIEAKGNQINY</sequence>
<protein>
    <submittedName>
        <fullName evidence="4">Transposable element tcb1 transposase</fullName>
    </submittedName>
</protein>
<dbReference type="GO" id="GO:0006313">
    <property type="term" value="P:DNA transposition"/>
    <property type="evidence" value="ECO:0007669"/>
    <property type="project" value="InterPro"/>
</dbReference>
<dbReference type="InterPro" id="IPR001523">
    <property type="entry name" value="Paired_dom"/>
</dbReference>
<evidence type="ECO:0000313" key="4">
    <source>
        <dbReference type="EMBL" id="KMQ82655.1"/>
    </source>
</evidence>
<keyword evidence="2" id="KW-0563">Paired box</keyword>
<gene>
    <name evidence="4" type="ORF">RF55_22262</name>
</gene>
<reference evidence="4 5" key="1">
    <citation type="submission" date="2015-04" db="EMBL/GenBank/DDBJ databases">
        <title>Lasius niger genome sequencing.</title>
        <authorList>
            <person name="Konorov E.A."/>
            <person name="Nikitin M.A."/>
            <person name="Kirill M.V."/>
            <person name="Chang P."/>
        </authorList>
    </citation>
    <scope>NUCLEOTIDE SEQUENCE [LARGE SCALE GENOMIC DNA]</scope>
    <source>
        <tissue evidence="4">Whole</tissue>
    </source>
</reference>
<feature type="domain" description="Paired" evidence="3">
    <location>
        <begin position="1"/>
        <end position="129"/>
    </location>
</feature>
<proteinExistence type="predicted"/>
<dbReference type="InterPro" id="IPR052338">
    <property type="entry name" value="Transposase_5"/>
</dbReference>
<dbReference type="GO" id="GO:0006355">
    <property type="term" value="P:regulation of DNA-templated transcription"/>
    <property type="evidence" value="ECO:0007669"/>
    <property type="project" value="InterPro"/>
</dbReference>
<dbReference type="AlphaFoldDB" id="A0A0J7MQ10"/>
<evidence type="ECO:0000259" key="3">
    <source>
        <dbReference type="PROSITE" id="PS51057"/>
    </source>
</evidence>
<name>A0A0J7MQ10_LASNI</name>
<evidence type="ECO:0000313" key="5">
    <source>
        <dbReference type="Proteomes" id="UP000036403"/>
    </source>
</evidence>
<dbReference type="PANTHER" id="PTHR23022:SF134">
    <property type="entry name" value="TRANSPOSABLE ELEMENT TC1 TRANSPOSASE"/>
    <property type="match status" value="1"/>
</dbReference>
<dbReference type="Gene3D" id="1.10.10.10">
    <property type="entry name" value="Winged helix-like DNA-binding domain superfamily/Winged helix DNA-binding domain"/>
    <property type="match status" value="1"/>
</dbReference>
<dbReference type="InterPro" id="IPR036388">
    <property type="entry name" value="WH-like_DNA-bd_sf"/>
</dbReference>
<dbReference type="GO" id="GO:0003677">
    <property type="term" value="F:DNA binding"/>
    <property type="evidence" value="ECO:0007669"/>
    <property type="project" value="InterPro"/>
</dbReference>
<dbReference type="InterPro" id="IPR009057">
    <property type="entry name" value="Homeodomain-like_sf"/>
</dbReference>
<comment type="subcellular location">
    <subcellularLocation>
        <location evidence="1">Nucleus</location>
    </subcellularLocation>
</comment>
<dbReference type="InterPro" id="IPR036397">
    <property type="entry name" value="RNaseH_sf"/>
</dbReference>
<dbReference type="InterPro" id="IPR038717">
    <property type="entry name" value="Tc1-like_DDE_dom"/>
</dbReference>
<dbReference type="Pfam" id="PF01498">
    <property type="entry name" value="HTH_Tnp_Tc3_2"/>
    <property type="match status" value="1"/>
</dbReference>
<dbReference type="Proteomes" id="UP000036403">
    <property type="component" value="Unassembled WGS sequence"/>
</dbReference>
<evidence type="ECO:0000256" key="1">
    <source>
        <dbReference type="ARBA" id="ARBA00004123"/>
    </source>
</evidence>